<dbReference type="AlphaFoldDB" id="A0A1D7YFC1"/>
<sequence length="314" mass="32226">MRIAILSFAHERAEDYARLLCARSDVELIAADDDQARARRAADRLGIFVGTIDEAFAAAPDAVVVTSAPAGHRALVERAAAVGAHVLCEQPLATDEADAVAMVEACSRAGVGLVLSGPARCSPAFGELRRIMDDGGLGTVLTVHGVHTTVPRVTGAGAVAGNLAHLADLVDGMLGGDPAVQVYAQAGTVPAAADGVEGAALVSVTYRSGTTAAFDVRVAETAGDHGPVVTVFGTSGNVEFEPCGRLLGRFDTMTGRDRWETEDSALHADMLDRFVAGARAGGHCAPDGTAGLRVLRILRAAHRSMETGGPVDVG</sequence>
<feature type="domain" description="Gfo/Idh/MocA-like oxidoreductase N-terminal" evidence="1">
    <location>
        <begin position="21"/>
        <end position="111"/>
    </location>
</feature>
<dbReference type="InterPro" id="IPR036291">
    <property type="entry name" value="NAD(P)-bd_dom_sf"/>
</dbReference>
<dbReference type="KEGG" id="spun:BFF78_27095"/>
<evidence type="ECO:0000313" key="3">
    <source>
        <dbReference type="EMBL" id="AOR34232.1"/>
    </source>
</evidence>
<organism evidence="3 4">
    <name type="scientific">Streptomyces fodineus</name>
    <dbReference type="NCBI Taxonomy" id="1904616"/>
    <lineage>
        <taxon>Bacteria</taxon>
        <taxon>Bacillati</taxon>
        <taxon>Actinomycetota</taxon>
        <taxon>Actinomycetes</taxon>
        <taxon>Kitasatosporales</taxon>
        <taxon>Streptomycetaceae</taxon>
        <taxon>Streptomyces</taxon>
    </lineage>
</organism>
<accession>A0A1D7YFC1</accession>
<dbReference type="PANTHER" id="PTHR43377:SF1">
    <property type="entry name" value="BILIVERDIN REDUCTASE A"/>
    <property type="match status" value="1"/>
</dbReference>
<dbReference type="InterPro" id="IPR055170">
    <property type="entry name" value="GFO_IDH_MocA-like_dom"/>
</dbReference>
<reference evidence="4" key="1">
    <citation type="submission" date="2016-09" db="EMBL/GenBank/DDBJ databases">
        <title>Streptomyces puniciscabiei strain:TW1S1 Genome sequencing and assembly.</title>
        <authorList>
            <person name="Kim M.-K."/>
            <person name="Kim S.B."/>
        </authorList>
    </citation>
    <scope>NUCLEOTIDE SEQUENCE [LARGE SCALE GENOMIC DNA]</scope>
    <source>
        <strain evidence="4">TW1S1</strain>
    </source>
</reference>
<name>A0A1D7YFC1_9ACTN</name>
<evidence type="ECO:0000259" key="2">
    <source>
        <dbReference type="Pfam" id="PF22725"/>
    </source>
</evidence>
<dbReference type="SUPFAM" id="SSF55347">
    <property type="entry name" value="Glyceraldehyde-3-phosphate dehydrogenase-like, C-terminal domain"/>
    <property type="match status" value="1"/>
</dbReference>
<evidence type="ECO:0000259" key="1">
    <source>
        <dbReference type="Pfam" id="PF01408"/>
    </source>
</evidence>
<protein>
    <recommendedName>
        <fullName evidence="5">Gfo/Idh/MocA-like oxidoreductase N-terminal domain-containing protein</fullName>
    </recommendedName>
</protein>
<evidence type="ECO:0008006" key="5">
    <source>
        <dbReference type="Google" id="ProtNLM"/>
    </source>
</evidence>
<keyword evidence="4" id="KW-1185">Reference proteome</keyword>
<dbReference type="Pfam" id="PF22725">
    <property type="entry name" value="GFO_IDH_MocA_C3"/>
    <property type="match status" value="1"/>
</dbReference>
<dbReference type="Proteomes" id="UP000094960">
    <property type="component" value="Chromosome"/>
</dbReference>
<dbReference type="Gene3D" id="3.30.360.10">
    <property type="entry name" value="Dihydrodipicolinate Reductase, domain 2"/>
    <property type="match status" value="1"/>
</dbReference>
<dbReference type="PANTHER" id="PTHR43377">
    <property type="entry name" value="BILIVERDIN REDUCTASE A"/>
    <property type="match status" value="1"/>
</dbReference>
<evidence type="ECO:0000313" key="4">
    <source>
        <dbReference type="Proteomes" id="UP000094960"/>
    </source>
</evidence>
<dbReference type="RefSeq" id="WP_069780787.1">
    <property type="nucleotide sequence ID" value="NZ_CP017248.1"/>
</dbReference>
<dbReference type="GO" id="GO:0000166">
    <property type="term" value="F:nucleotide binding"/>
    <property type="evidence" value="ECO:0007669"/>
    <property type="project" value="InterPro"/>
</dbReference>
<dbReference type="InterPro" id="IPR000683">
    <property type="entry name" value="Gfo/Idh/MocA-like_OxRdtase_N"/>
</dbReference>
<dbReference type="Gene3D" id="3.40.50.720">
    <property type="entry name" value="NAD(P)-binding Rossmann-like Domain"/>
    <property type="match status" value="1"/>
</dbReference>
<proteinExistence type="predicted"/>
<dbReference type="SUPFAM" id="SSF51735">
    <property type="entry name" value="NAD(P)-binding Rossmann-fold domains"/>
    <property type="match status" value="1"/>
</dbReference>
<dbReference type="Pfam" id="PF01408">
    <property type="entry name" value="GFO_IDH_MocA"/>
    <property type="match status" value="1"/>
</dbReference>
<feature type="domain" description="GFO/IDH/MocA-like oxidoreductase" evidence="2">
    <location>
        <begin position="127"/>
        <end position="238"/>
    </location>
</feature>
<dbReference type="InterPro" id="IPR051450">
    <property type="entry name" value="Gfo/Idh/MocA_Oxidoreductases"/>
</dbReference>
<dbReference type="EMBL" id="CP017248">
    <property type="protein sequence ID" value="AOR34232.1"/>
    <property type="molecule type" value="Genomic_DNA"/>
</dbReference>
<gene>
    <name evidence="3" type="ORF">BFF78_27095</name>
</gene>